<sequence>VLVQGEVNPDEYYVFKPTLLKGYRPIVRKHLGKKQIKMIYSDKVGTKSVKKVVVPKSERMLFALSDDESLKLANWAVLIEDHYSHRAGSPRPMDVEWAKDGITNELFIVQARPETVHSQRRMDVMETYRLKKRGKVLVTGKSVGDKIGTGKVRVISSVKEMHKFQPGEVLVTEMTDPDWEPIMKFASAIVTDKGGRTCHAAIVSREMGVPAVVGAGNATEVLMSGRNVTVSCAEGDVGYVYDGILEYEVDRVDLKDLPRPKTKIMMNLGNPEEAFKYSFVPNDGVGLARLEFIINSYIKIHPLALAYFNRLDEIGARAGATPDQIEELKATIEEMTLGYPSKTEYFVRRLAEGVGTIAAAFYPEDVIVRMSDFKSNEYANLIGGFLFEPEEHNPMLGFRGASRYYHPKYRDGFALECKAMKVVRDEMGLTNVKLMIPFCRTPEEGVKVIKEMEKNGLVQGENGLQIYVMCELPVNVVLADAFSDIFDGFSIGSNDLTQLVLGVDRDSELIADIFDERNEAVKRMIAQVIEVAHRYDRKVGICGQAPSDYPEFARFLVECGIDSISLNPDTVLKGTLTILEAEGKGRGEGN</sequence>
<dbReference type="Pfam" id="PF01326">
    <property type="entry name" value="PPDK_N"/>
    <property type="match status" value="1"/>
</dbReference>
<dbReference type="InterPro" id="IPR023151">
    <property type="entry name" value="PEP_util_CS"/>
</dbReference>
<name>A0A7C0Y820_9BACT</name>
<evidence type="ECO:0000256" key="9">
    <source>
        <dbReference type="ARBA" id="ARBA00022842"/>
    </source>
</evidence>
<dbReference type="GO" id="GO:0008986">
    <property type="term" value="F:pyruvate, water dikinase activity"/>
    <property type="evidence" value="ECO:0007669"/>
    <property type="project" value="InterPro"/>
</dbReference>
<dbReference type="InterPro" id="IPR015813">
    <property type="entry name" value="Pyrv/PenolPyrv_kinase-like_dom"/>
</dbReference>
<evidence type="ECO:0000256" key="1">
    <source>
        <dbReference type="ARBA" id="ARBA00001946"/>
    </source>
</evidence>
<evidence type="ECO:0000256" key="4">
    <source>
        <dbReference type="ARBA" id="ARBA00022679"/>
    </source>
</evidence>
<evidence type="ECO:0000256" key="7">
    <source>
        <dbReference type="ARBA" id="ARBA00022777"/>
    </source>
</evidence>
<dbReference type="PANTHER" id="PTHR43030">
    <property type="entry name" value="PHOSPHOENOLPYRUVATE SYNTHASE"/>
    <property type="match status" value="1"/>
</dbReference>
<dbReference type="Gene3D" id="3.50.30.10">
    <property type="entry name" value="Phosphohistidine domain"/>
    <property type="match status" value="1"/>
</dbReference>
<dbReference type="InterPro" id="IPR018274">
    <property type="entry name" value="PEP_util_AS"/>
</dbReference>
<feature type="domain" description="Pyruvate phosphate dikinase AMP/ATP-binding" evidence="11">
    <location>
        <begin position="3"/>
        <end position="129"/>
    </location>
</feature>
<keyword evidence="7" id="KW-0418">Kinase</keyword>
<comment type="caution">
    <text evidence="13">The sequence shown here is derived from an EMBL/GenBank/DDBJ whole genome shotgun (WGS) entry which is preliminary data.</text>
</comment>
<feature type="domain" description="PEP-utilising enzyme C-terminal" evidence="12">
    <location>
        <begin position="261"/>
        <end position="573"/>
    </location>
</feature>
<dbReference type="InterPro" id="IPR008279">
    <property type="entry name" value="PEP-util_enz_mobile_dom"/>
</dbReference>
<dbReference type="InterPro" id="IPR006319">
    <property type="entry name" value="PEP_synth"/>
</dbReference>
<dbReference type="InterPro" id="IPR000121">
    <property type="entry name" value="PEP_util_C"/>
</dbReference>
<dbReference type="EMBL" id="DQWS01000089">
    <property type="protein sequence ID" value="HDD52889.1"/>
    <property type="molecule type" value="Genomic_DNA"/>
</dbReference>
<dbReference type="SUPFAM" id="SSF52009">
    <property type="entry name" value="Phosphohistidine domain"/>
    <property type="match status" value="1"/>
</dbReference>
<protein>
    <recommendedName>
        <fullName evidence="3">Phosphoenolpyruvate synthase</fullName>
    </recommendedName>
</protein>
<keyword evidence="4 13" id="KW-0808">Transferase</keyword>
<evidence type="ECO:0000256" key="6">
    <source>
        <dbReference type="ARBA" id="ARBA00022741"/>
    </source>
</evidence>
<evidence type="ECO:0000259" key="12">
    <source>
        <dbReference type="Pfam" id="PF02896"/>
    </source>
</evidence>
<dbReference type="SUPFAM" id="SSF51621">
    <property type="entry name" value="Phosphoenolpyruvate/pyruvate domain"/>
    <property type="match status" value="1"/>
</dbReference>
<keyword evidence="6" id="KW-0547">Nucleotide-binding</keyword>
<dbReference type="InterPro" id="IPR040442">
    <property type="entry name" value="Pyrv_kinase-like_dom_sf"/>
</dbReference>
<dbReference type="InterPro" id="IPR036637">
    <property type="entry name" value="Phosphohistidine_dom_sf"/>
</dbReference>
<keyword evidence="5" id="KW-0479">Metal-binding</keyword>
<dbReference type="PANTHER" id="PTHR43030:SF1">
    <property type="entry name" value="PHOSPHOENOLPYRUVATE SYNTHASE"/>
    <property type="match status" value="1"/>
</dbReference>
<evidence type="ECO:0000259" key="11">
    <source>
        <dbReference type="Pfam" id="PF01326"/>
    </source>
</evidence>
<gene>
    <name evidence="13" type="ORF">ENF32_02315</name>
</gene>
<evidence type="ECO:0000256" key="8">
    <source>
        <dbReference type="ARBA" id="ARBA00022840"/>
    </source>
</evidence>
<organism evidence="13">
    <name type="scientific">Thermosulfidibacter takaii</name>
    <dbReference type="NCBI Taxonomy" id="412593"/>
    <lineage>
        <taxon>Bacteria</taxon>
        <taxon>Pseudomonadati</taxon>
        <taxon>Thermosulfidibacterota</taxon>
        <taxon>Thermosulfidibacteria</taxon>
        <taxon>Thermosulfidibacterales</taxon>
        <taxon>Thermosulfidibacteraceae</taxon>
    </lineage>
</organism>
<accession>A0A7C0Y820</accession>
<evidence type="ECO:0000256" key="2">
    <source>
        <dbReference type="ARBA" id="ARBA00007837"/>
    </source>
</evidence>
<evidence type="ECO:0000259" key="10">
    <source>
        <dbReference type="Pfam" id="PF00391"/>
    </source>
</evidence>
<dbReference type="Gene3D" id="3.30.470.20">
    <property type="entry name" value="ATP-grasp fold, B domain"/>
    <property type="match status" value="1"/>
</dbReference>
<dbReference type="Gene3D" id="3.20.20.60">
    <property type="entry name" value="Phosphoenolpyruvate-binding domains"/>
    <property type="match status" value="1"/>
</dbReference>
<dbReference type="GO" id="GO:0046872">
    <property type="term" value="F:metal ion binding"/>
    <property type="evidence" value="ECO:0007669"/>
    <property type="project" value="UniProtKB-KW"/>
</dbReference>
<dbReference type="InterPro" id="IPR002192">
    <property type="entry name" value="PPDK_AMP/ATP-bd"/>
</dbReference>
<dbReference type="Pfam" id="PF02896">
    <property type="entry name" value="PEP-utilizers_C"/>
    <property type="match status" value="1"/>
</dbReference>
<proteinExistence type="inferred from homology"/>
<keyword evidence="9" id="KW-0460">Magnesium</keyword>
<dbReference type="Proteomes" id="UP000885690">
    <property type="component" value="Unassembled WGS sequence"/>
</dbReference>
<dbReference type="NCBIfam" id="TIGR01418">
    <property type="entry name" value="PEP_synth"/>
    <property type="match status" value="1"/>
</dbReference>
<dbReference type="AlphaFoldDB" id="A0A7C0Y820"/>
<comment type="similarity">
    <text evidence="2">Belongs to the PEP-utilizing enzyme family.</text>
</comment>
<comment type="cofactor">
    <cofactor evidence="1">
        <name>Mg(2+)</name>
        <dbReference type="ChEBI" id="CHEBI:18420"/>
    </cofactor>
</comment>
<dbReference type="NCBIfam" id="NF005057">
    <property type="entry name" value="PRK06464.1"/>
    <property type="match status" value="1"/>
</dbReference>
<evidence type="ECO:0000256" key="5">
    <source>
        <dbReference type="ARBA" id="ARBA00022723"/>
    </source>
</evidence>
<feature type="non-terminal residue" evidence="13">
    <location>
        <position position="1"/>
    </location>
</feature>
<dbReference type="GO" id="GO:0005524">
    <property type="term" value="F:ATP binding"/>
    <property type="evidence" value="ECO:0007669"/>
    <property type="project" value="UniProtKB-KW"/>
</dbReference>
<dbReference type="SUPFAM" id="SSF56059">
    <property type="entry name" value="Glutathione synthetase ATP-binding domain-like"/>
    <property type="match status" value="1"/>
</dbReference>
<dbReference type="PROSITE" id="PS00742">
    <property type="entry name" value="PEP_ENZYMES_2"/>
    <property type="match status" value="1"/>
</dbReference>
<evidence type="ECO:0000256" key="3">
    <source>
        <dbReference type="ARBA" id="ARBA00021623"/>
    </source>
</evidence>
<keyword evidence="8" id="KW-0067">ATP-binding</keyword>
<reference evidence="13" key="1">
    <citation type="journal article" date="2020" name="mSystems">
        <title>Genome- and Community-Level Interaction Insights into Carbon Utilization and Element Cycling Functions of Hydrothermarchaeota in Hydrothermal Sediment.</title>
        <authorList>
            <person name="Zhou Z."/>
            <person name="Liu Y."/>
            <person name="Xu W."/>
            <person name="Pan J."/>
            <person name="Luo Z.H."/>
            <person name="Li M."/>
        </authorList>
    </citation>
    <scope>NUCLEOTIDE SEQUENCE [LARGE SCALE GENOMIC DNA]</scope>
    <source>
        <strain evidence="13">HyVt-115</strain>
    </source>
</reference>
<evidence type="ECO:0000313" key="13">
    <source>
        <dbReference type="EMBL" id="HDD52889.1"/>
    </source>
</evidence>
<dbReference type="PROSITE" id="PS00370">
    <property type="entry name" value="PEP_ENZYMES_PHOS_SITE"/>
    <property type="match status" value="1"/>
</dbReference>
<dbReference type="FunFam" id="3.50.30.10:FF:000002">
    <property type="entry name" value="Phosphoenolpyruvate synthase"/>
    <property type="match status" value="1"/>
</dbReference>
<dbReference type="Pfam" id="PF00391">
    <property type="entry name" value="PEP-utilizers"/>
    <property type="match status" value="1"/>
</dbReference>
<feature type="domain" description="PEP-utilising enzyme mobile" evidence="10">
    <location>
        <begin position="164"/>
        <end position="235"/>
    </location>
</feature>